<protein>
    <submittedName>
        <fullName evidence="2">Uncharacterized protein</fullName>
    </submittedName>
</protein>
<proteinExistence type="predicted"/>
<sequence>MSSRPASLLGDFGGYEEGKMKKSCKRRMKIKFIQTEHPITPKVSDRSFFNGKALFVPTQCSGTLSIQRARLGAGGGAASGQDPEGVKGFPSLSALVLAHRPGGSRILVSSGMSRTHSALSREAWRPHPTFKERYRQRSSEMNQSTGDEVRSSVDNGQRSTSRTSLPAESNGTRKPLAVAGERRARPCVCVLRSAGSGAGLSSVRGITRLVRRRCEAAA</sequence>
<evidence type="ECO:0000313" key="2">
    <source>
        <dbReference type="EMBL" id="KAK0705498.1"/>
    </source>
</evidence>
<accession>A0AA40DMP7</accession>
<comment type="caution">
    <text evidence="2">The sequence shown here is derived from an EMBL/GenBank/DDBJ whole genome shotgun (WGS) entry which is preliminary data.</text>
</comment>
<name>A0AA40DMP7_9PEZI</name>
<feature type="compositionally biased region" description="Polar residues" evidence="1">
    <location>
        <begin position="139"/>
        <end position="172"/>
    </location>
</feature>
<dbReference type="AlphaFoldDB" id="A0AA40DMP7"/>
<evidence type="ECO:0000313" key="3">
    <source>
        <dbReference type="Proteomes" id="UP001172102"/>
    </source>
</evidence>
<reference evidence="2" key="1">
    <citation type="submission" date="2023-06" db="EMBL/GenBank/DDBJ databases">
        <title>Genome-scale phylogeny and comparative genomics of the fungal order Sordariales.</title>
        <authorList>
            <consortium name="Lawrence Berkeley National Laboratory"/>
            <person name="Hensen N."/>
            <person name="Bonometti L."/>
            <person name="Westerberg I."/>
            <person name="Brannstrom I.O."/>
            <person name="Guillou S."/>
            <person name="Cros-Aarteil S."/>
            <person name="Calhoun S."/>
            <person name="Haridas S."/>
            <person name="Kuo A."/>
            <person name="Mondo S."/>
            <person name="Pangilinan J."/>
            <person name="Riley R."/>
            <person name="Labutti K."/>
            <person name="Andreopoulos B."/>
            <person name="Lipzen A."/>
            <person name="Chen C."/>
            <person name="Yanf M."/>
            <person name="Daum C."/>
            <person name="Ng V."/>
            <person name="Clum A."/>
            <person name="Steindorff A."/>
            <person name="Ohm R."/>
            <person name="Martin F."/>
            <person name="Silar P."/>
            <person name="Natvig D."/>
            <person name="Lalanne C."/>
            <person name="Gautier V."/>
            <person name="Ament-Velasquez S.L."/>
            <person name="Kruys A."/>
            <person name="Hutchinson M.I."/>
            <person name="Powell A.J."/>
            <person name="Barry K."/>
            <person name="Miller A.N."/>
            <person name="Grigoriev I.V."/>
            <person name="Debuchy R."/>
            <person name="Gladieux P."/>
            <person name="Thoren M.H."/>
            <person name="Johannesson H."/>
        </authorList>
    </citation>
    <scope>NUCLEOTIDE SEQUENCE</scope>
    <source>
        <strain evidence="2">SMH4607-1</strain>
    </source>
</reference>
<gene>
    <name evidence="2" type="ORF">B0H67DRAFT_385308</name>
</gene>
<keyword evidence="3" id="KW-1185">Reference proteome</keyword>
<evidence type="ECO:0000256" key="1">
    <source>
        <dbReference type="SAM" id="MobiDB-lite"/>
    </source>
</evidence>
<dbReference type="Proteomes" id="UP001172102">
    <property type="component" value="Unassembled WGS sequence"/>
</dbReference>
<organism evidence="2 3">
    <name type="scientific">Lasiosphaeris hirsuta</name>
    <dbReference type="NCBI Taxonomy" id="260670"/>
    <lineage>
        <taxon>Eukaryota</taxon>
        <taxon>Fungi</taxon>
        <taxon>Dikarya</taxon>
        <taxon>Ascomycota</taxon>
        <taxon>Pezizomycotina</taxon>
        <taxon>Sordariomycetes</taxon>
        <taxon>Sordariomycetidae</taxon>
        <taxon>Sordariales</taxon>
        <taxon>Lasiosphaeriaceae</taxon>
        <taxon>Lasiosphaeris</taxon>
    </lineage>
</organism>
<feature type="compositionally biased region" description="Basic and acidic residues" evidence="1">
    <location>
        <begin position="122"/>
        <end position="138"/>
    </location>
</feature>
<feature type="region of interest" description="Disordered" evidence="1">
    <location>
        <begin position="116"/>
        <end position="178"/>
    </location>
</feature>
<dbReference type="EMBL" id="JAUKUA010000007">
    <property type="protein sequence ID" value="KAK0705498.1"/>
    <property type="molecule type" value="Genomic_DNA"/>
</dbReference>